<dbReference type="Gene3D" id="3.40.630.30">
    <property type="match status" value="1"/>
</dbReference>
<name>A0A841KTS2_9FIRM</name>
<dbReference type="InterPro" id="IPR016181">
    <property type="entry name" value="Acyl_CoA_acyltransferase"/>
</dbReference>
<reference evidence="2 3" key="1">
    <citation type="submission" date="2020-08" db="EMBL/GenBank/DDBJ databases">
        <title>Genomic Encyclopedia of Type Strains, Phase IV (KMG-IV): sequencing the most valuable type-strain genomes for metagenomic binning, comparative biology and taxonomic classification.</title>
        <authorList>
            <person name="Goeker M."/>
        </authorList>
    </citation>
    <scope>NUCLEOTIDE SEQUENCE [LARGE SCALE GENOMIC DNA]</scope>
    <source>
        <strain evidence="2 3">DSM 103526</strain>
    </source>
</reference>
<comment type="caution">
    <text evidence="2">The sequence shown here is derived from an EMBL/GenBank/DDBJ whole genome shotgun (WGS) entry which is preliminary data.</text>
</comment>
<dbReference type="AlphaFoldDB" id="A0A841KTS2"/>
<dbReference type="PIRSF" id="PIRSF018688">
    <property type="entry name" value="UCP018688"/>
    <property type="match status" value="1"/>
</dbReference>
<dbReference type="Pfam" id="PF09924">
    <property type="entry name" value="LPG_synthase_C"/>
    <property type="match status" value="1"/>
</dbReference>
<dbReference type="InterPro" id="IPR024320">
    <property type="entry name" value="LPG_synthase_C"/>
</dbReference>
<organism evidence="2 3">
    <name type="scientific">Anaerosolibacter carboniphilus</name>
    <dbReference type="NCBI Taxonomy" id="1417629"/>
    <lineage>
        <taxon>Bacteria</taxon>
        <taxon>Bacillati</taxon>
        <taxon>Bacillota</taxon>
        <taxon>Clostridia</taxon>
        <taxon>Peptostreptococcales</taxon>
        <taxon>Thermotaleaceae</taxon>
        <taxon>Anaerosolibacter</taxon>
    </lineage>
</organism>
<protein>
    <recommendedName>
        <fullName evidence="1">Phosphatidylglycerol lysyltransferase C-terminal domain-containing protein</fullName>
    </recommendedName>
</protein>
<evidence type="ECO:0000313" key="3">
    <source>
        <dbReference type="Proteomes" id="UP000579281"/>
    </source>
</evidence>
<dbReference type="RefSeq" id="WP_184311306.1">
    <property type="nucleotide sequence ID" value="NZ_JACHEN010000017.1"/>
</dbReference>
<dbReference type="InterPro" id="IPR016732">
    <property type="entry name" value="UCP018688"/>
</dbReference>
<dbReference type="SUPFAM" id="SSF55729">
    <property type="entry name" value="Acyl-CoA N-acyltransferases (Nat)"/>
    <property type="match status" value="2"/>
</dbReference>
<dbReference type="Proteomes" id="UP000579281">
    <property type="component" value="Unassembled WGS sequence"/>
</dbReference>
<keyword evidence="3" id="KW-1185">Reference proteome</keyword>
<feature type="domain" description="Phosphatidylglycerol lysyltransferase C-terminal" evidence="1">
    <location>
        <begin position="25"/>
        <end position="297"/>
    </location>
</feature>
<dbReference type="PANTHER" id="PTHR41373">
    <property type="entry name" value="DUF2156 DOMAIN-CONTAINING PROTEIN"/>
    <property type="match status" value="1"/>
</dbReference>
<gene>
    <name evidence="2" type="ORF">HNQ80_002887</name>
</gene>
<accession>A0A841KTS2</accession>
<evidence type="ECO:0000259" key="1">
    <source>
        <dbReference type="Pfam" id="PF09924"/>
    </source>
</evidence>
<sequence>MLTHSISITDKAFLDTYLRSSSYEVSDLNFTNLFMWRHLYHLKYEVIHGLLWISGIYYDKPFLFPPLFKNAEDLANLPACLEILKGKFDHIKSPAMIKFLPASAVELFQNTAPQQLRFQRDRDNDDYIYLAQDLMELKGRKLHSKKNHLNFFRKHMEFEYVPLTKDLIDDCLSLAQRLKVGNYTDLELDLLQNEALAIEEALQHMDQLHIAGGAIWVDNQVEAFTFGEKLTEDTMLVHIEKANADIRGLYQAINQQFCIHHCEDVIYVNREEDMGFDYLRKAKESYNPVKMLEKYDAFLI</sequence>
<dbReference type="PANTHER" id="PTHR41373:SF1">
    <property type="entry name" value="PHOSPHATIDYLGLYCEROL LYSYLTRANSFERASE C-TERMINAL DOMAIN-CONTAINING PROTEIN"/>
    <property type="match status" value="1"/>
</dbReference>
<dbReference type="EMBL" id="JACHEN010000017">
    <property type="protein sequence ID" value="MBB6216783.1"/>
    <property type="molecule type" value="Genomic_DNA"/>
</dbReference>
<evidence type="ECO:0000313" key="2">
    <source>
        <dbReference type="EMBL" id="MBB6216783.1"/>
    </source>
</evidence>
<proteinExistence type="predicted"/>